<dbReference type="SUPFAM" id="SSF69322">
    <property type="entry name" value="Tricorn protease domain 2"/>
    <property type="match status" value="1"/>
</dbReference>
<dbReference type="RefSeq" id="WP_238846265.1">
    <property type="nucleotide sequence ID" value="NZ_CP046173.1"/>
</dbReference>
<accession>A0A6G9Z424</accession>
<sequence length="1183" mass="125279">MTVAAVRSTLLRYRLLRADTGYGAFFSHSGDRDRRLLPRLQRAIEKQSRPWYKPPRVRIFLDYSGISVGPRLRAKIEAGLARSRWLVVIASPEARRSTWVDREIDWWLTHRSVDTLLLVVSDGALVWDERRGDWDPDRSTALPPRLLGRFPDEPVWKTIPWHHCDRGREPDIDSAAVSIAAVVRGLREDDLKSEGLRDTRRNLRWARAVALVLAVLLVAAAVIARIAVVQKNTAGEQARIAATRLMASVADGHGATDARAALLLAVAAYRTSPDPSTLAALYRANLASPTLVRSVTAPAAVTTVETSGDGRTTVAGLADGQVVRWNATQRTVVPVTRLPAAISSIAVGTDAALVAASDGTHARLWRTTGGAMDLELPNGLKPQSVAVPPSGKFVAVLAAADPTMLLIYDATTGQLRENIDTRSLLPGDPDSGVRTVLPISDDDLLLLDHGFWVRIRSRDGSVEDTGIGELPDLADGLIGRPSGNGELYSASNNGGTTDIYRLHGPKRIPADDIAATLSAITPATGVEPPAVLDRNGNTAALLAPDGSIYLAPIAAAATPRPAAVRLTGAQIRSGDLIRFLGDSGHRVIAATGDHLILWDVDQIDRLSVTAAAAIPQVCNACPRPTVQISPTDTEVVLSSGVDNGEAPDSTDIDREENAKYRFTVVRPLPLSSGDGRSVPFDGMPAWPDPAHPVLLTHQRVPPDSPTPPPLAILAAASPDAVLSGAWPGPDPATVLSLDTNGTLSAQNTSTGAITRQRPAPATGYGPVVSNRRFAAYLSRRGVTIVDSATLGIAAQLDGRDVTALAYAGPQLLIHRGRDLEVWTENGSARLRTLTGIGPPGHWESLAADDAATAVAYLDDAGSIILDDLRTGTNLATIPGGPAAAGMTGLAMSHNGKHLLTATGSWRAPEGTLTDHDISPTPSSARPATARAPTSPRRNGAIWSGSGDHRRRRARSPRPRPPLGAGPDPRYRRGMHHPLLFLLAAFTLVAIPGPNHLYITARSIAEGRRAGMLSALGVETGTLVHVAAAAAGLSALIAASATAFGVLRYAGAAYLVYLAYRTLRGGDEPNEVVVQARPPHRVYLDGVLVNLFNPKVILFFLAFLPQFVDRGAGAVPLQMAVLGLITALIGLVADVVYAIGAGSIGGWLRARPAFRRRQRYATGLIYLALGAAAAFAGPEPRHTA</sequence>
<dbReference type="EMBL" id="CP046173">
    <property type="protein sequence ID" value="QIS20214.1"/>
    <property type="molecule type" value="Genomic_DNA"/>
</dbReference>
<feature type="transmembrane region" description="Helical" evidence="7">
    <location>
        <begin position="205"/>
        <end position="228"/>
    </location>
</feature>
<dbReference type="Proteomes" id="UP000500953">
    <property type="component" value="Chromosome"/>
</dbReference>
<feature type="compositionally biased region" description="Low complexity" evidence="6">
    <location>
        <begin position="918"/>
        <end position="937"/>
    </location>
</feature>
<gene>
    <name evidence="8" type="ORF">F6W96_19885</name>
</gene>
<feature type="transmembrane region" description="Helical" evidence="7">
    <location>
        <begin position="1036"/>
        <end position="1059"/>
    </location>
</feature>
<dbReference type="InterPro" id="IPR035897">
    <property type="entry name" value="Toll_tir_struct_dom_sf"/>
</dbReference>
<dbReference type="SUPFAM" id="SSF50998">
    <property type="entry name" value="Quinoprotein alcohol dehydrogenase-like"/>
    <property type="match status" value="1"/>
</dbReference>
<evidence type="ECO:0000256" key="1">
    <source>
        <dbReference type="ARBA" id="ARBA00004651"/>
    </source>
</evidence>
<dbReference type="InterPro" id="IPR015943">
    <property type="entry name" value="WD40/YVTN_repeat-like_dom_sf"/>
</dbReference>
<dbReference type="PANTHER" id="PTHR30086">
    <property type="entry name" value="ARGININE EXPORTER PROTEIN ARGO"/>
    <property type="match status" value="1"/>
</dbReference>
<dbReference type="Pfam" id="PF01810">
    <property type="entry name" value="LysE"/>
    <property type="match status" value="1"/>
</dbReference>
<dbReference type="GO" id="GO:0005886">
    <property type="term" value="C:plasma membrane"/>
    <property type="evidence" value="ECO:0007669"/>
    <property type="project" value="UniProtKB-SubCell"/>
</dbReference>
<dbReference type="AlphaFoldDB" id="A0A6G9Z424"/>
<feature type="transmembrane region" description="Helical" evidence="7">
    <location>
        <begin position="1009"/>
        <end position="1030"/>
    </location>
</feature>
<keyword evidence="5 7" id="KW-0472">Membrane</keyword>
<evidence type="ECO:0000313" key="8">
    <source>
        <dbReference type="EMBL" id="QIS20214.1"/>
    </source>
</evidence>
<dbReference type="Gene3D" id="2.130.10.10">
    <property type="entry name" value="YVTN repeat-like/Quinoprotein amine dehydrogenase"/>
    <property type="match status" value="1"/>
</dbReference>
<evidence type="ECO:0000256" key="6">
    <source>
        <dbReference type="SAM" id="MobiDB-lite"/>
    </source>
</evidence>
<feature type="transmembrane region" description="Helical" evidence="7">
    <location>
        <begin position="1159"/>
        <end position="1177"/>
    </location>
</feature>
<dbReference type="Gene3D" id="3.40.50.10140">
    <property type="entry name" value="Toll/interleukin-1 receptor homology (TIR) domain"/>
    <property type="match status" value="1"/>
</dbReference>
<keyword evidence="2" id="KW-1003">Cell membrane</keyword>
<evidence type="ECO:0000256" key="4">
    <source>
        <dbReference type="ARBA" id="ARBA00022989"/>
    </source>
</evidence>
<evidence type="ECO:0000256" key="2">
    <source>
        <dbReference type="ARBA" id="ARBA00022475"/>
    </source>
</evidence>
<dbReference type="SUPFAM" id="SSF52200">
    <property type="entry name" value="Toll/Interleukin receptor TIR domain"/>
    <property type="match status" value="1"/>
</dbReference>
<keyword evidence="3 7" id="KW-0812">Transmembrane</keyword>
<evidence type="ECO:0000256" key="7">
    <source>
        <dbReference type="SAM" id="Phobius"/>
    </source>
</evidence>
<evidence type="ECO:0000256" key="5">
    <source>
        <dbReference type="ARBA" id="ARBA00023136"/>
    </source>
</evidence>
<dbReference type="InterPro" id="IPR001123">
    <property type="entry name" value="LeuE-type"/>
</dbReference>
<feature type="compositionally biased region" description="Basic residues" evidence="6">
    <location>
        <begin position="948"/>
        <end position="957"/>
    </location>
</feature>
<keyword evidence="4 7" id="KW-1133">Transmembrane helix</keyword>
<feature type="region of interest" description="Disordered" evidence="6">
    <location>
        <begin position="906"/>
        <end position="970"/>
    </location>
</feature>
<reference evidence="8 9" key="1">
    <citation type="journal article" date="2019" name="ACS Chem. Biol.">
        <title>Identification and Mobilization of a Cryptic Antibiotic Biosynthesis Gene Locus from a Human-Pathogenic Nocardia Isolate.</title>
        <authorList>
            <person name="Herisse M."/>
            <person name="Ishida K."/>
            <person name="Porter J.L."/>
            <person name="Howden B."/>
            <person name="Hertweck C."/>
            <person name="Stinear T.P."/>
            <person name="Pidot S.J."/>
        </authorList>
    </citation>
    <scope>NUCLEOTIDE SEQUENCE [LARGE SCALE GENOMIC DNA]</scope>
    <source>
        <strain evidence="8 9">AUSMDU00012715</strain>
    </source>
</reference>
<proteinExistence type="predicted"/>
<evidence type="ECO:0000256" key="3">
    <source>
        <dbReference type="ARBA" id="ARBA00022692"/>
    </source>
</evidence>
<evidence type="ECO:0000313" key="9">
    <source>
        <dbReference type="Proteomes" id="UP000500953"/>
    </source>
</evidence>
<dbReference type="InterPro" id="IPR011047">
    <property type="entry name" value="Quinoprotein_ADH-like_sf"/>
</dbReference>
<organism evidence="8 9">
    <name type="scientific">Nocardia terpenica</name>
    <dbReference type="NCBI Taxonomy" id="455432"/>
    <lineage>
        <taxon>Bacteria</taxon>
        <taxon>Bacillati</taxon>
        <taxon>Actinomycetota</taxon>
        <taxon>Actinomycetes</taxon>
        <taxon>Mycobacteriales</taxon>
        <taxon>Nocardiaceae</taxon>
        <taxon>Nocardia</taxon>
    </lineage>
</organism>
<comment type="subcellular location">
    <subcellularLocation>
        <location evidence="1">Cell membrane</location>
        <topology evidence="1">Multi-pass membrane protein</topology>
    </subcellularLocation>
</comment>
<feature type="transmembrane region" description="Helical" evidence="7">
    <location>
        <begin position="978"/>
        <end position="997"/>
    </location>
</feature>
<feature type="transmembrane region" description="Helical" evidence="7">
    <location>
        <begin position="1119"/>
        <end position="1147"/>
    </location>
</feature>
<dbReference type="GO" id="GO:0015171">
    <property type="term" value="F:amino acid transmembrane transporter activity"/>
    <property type="evidence" value="ECO:0007669"/>
    <property type="project" value="TreeGrafter"/>
</dbReference>
<protein>
    <submittedName>
        <fullName evidence="8">Uncharacterized protein</fullName>
    </submittedName>
</protein>
<name>A0A6G9Z424_9NOCA</name>
<dbReference type="PANTHER" id="PTHR30086:SF20">
    <property type="entry name" value="ARGININE EXPORTER PROTEIN ARGO-RELATED"/>
    <property type="match status" value="1"/>
</dbReference>
<feature type="transmembrane region" description="Helical" evidence="7">
    <location>
        <begin position="1086"/>
        <end position="1107"/>
    </location>
</feature>